<feature type="transmembrane region" description="Helical" evidence="1">
    <location>
        <begin position="365"/>
        <end position="388"/>
    </location>
</feature>
<dbReference type="InterPro" id="IPR007246">
    <property type="entry name" value="Gaa1"/>
</dbReference>
<comment type="caution">
    <text evidence="2">The sequence shown here is derived from an EMBL/GenBank/DDBJ whole genome shotgun (WGS) entry which is preliminary data.</text>
</comment>
<gene>
    <name evidence="2" type="ORF">NKR19_g661</name>
</gene>
<dbReference type="PANTHER" id="PTHR13304:SF0">
    <property type="entry name" value="GLYCOSYLPHOSPHATIDYLINOSITOL ANCHOR ATTACHMENT 1 PROTEIN"/>
    <property type="match status" value="1"/>
</dbReference>
<dbReference type="Pfam" id="PF04114">
    <property type="entry name" value="Gaa1"/>
    <property type="match status" value="1"/>
</dbReference>
<feature type="transmembrane region" description="Helical" evidence="1">
    <location>
        <begin position="417"/>
        <end position="437"/>
    </location>
</feature>
<dbReference type="PIRSF" id="PIRSF036762">
    <property type="entry name" value="GAA1"/>
    <property type="match status" value="1"/>
</dbReference>
<feature type="transmembrane region" description="Helical" evidence="1">
    <location>
        <begin position="20"/>
        <end position="41"/>
    </location>
</feature>
<dbReference type="Gene3D" id="3.40.630.10">
    <property type="entry name" value="Zn peptidases"/>
    <property type="match status" value="1"/>
</dbReference>
<protein>
    <submittedName>
        <fullName evidence="2">GPI transamidase component GAA1</fullName>
    </submittedName>
</protein>
<evidence type="ECO:0000313" key="3">
    <source>
        <dbReference type="Proteomes" id="UP001174691"/>
    </source>
</evidence>
<sequence>MPRLLSGAFRLKNDPRILKLPPYLSLLCLLVGIAWLLLLPLDNYSRRTYISENALLPGQVHTYFGGSDQNVFRAYKHEVNSLADSNATNPAINDKLSEIFAGIGLKTARQRYGYRSTSSGVEAHGENIYAILPAPRGDATEAIVLVAAWRNVKGEVNKNGVALLLTLARYFRRWSLWSKDIVFLVTPDSAAGPQAWVDAYHDELHGGRVGSLPVKGGALQGAVAVDFAREGRFRSVHVAYDGVNGQLPNLDLINSVVSIAGGQMGMGVGIQEMWEQRDGYRERLDTMLRGMLKQGLGAASGPHSAFIPYHVDAVTLQPYGEGWQDEMAMGRVIEGTFRSLNNLLEKLHQSFFFYLLMGTERFVSIGTYLPSAMLVAANFTIMAIALWVKSGQPEGEVVPGLEGKKGEKARLVTERHLFLPLGVVTVAQALGVVPLWVFNHTPASLQTTVFAVFLVLNTALPHVLSAILTRTYNPTTQQYQLITSFSLLLLGMFLSSLATLNFSLALIVGLLSSPLSFVRPAGRVAWSVPLAIISPPAVLALTTAVVKDGGLAPVGDVLREAAFGWDVMGMYTPVVVWCVWWPAWLVGNLVVLGRPGRKDKVA</sequence>
<dbReference type="FunFam" id="3.40.630.10:FF:000121">
    <property type="entry name" value="GPI transamidase component (GAA1), putative"/>
    <property type="match status" value="1"/>
</dbReference>
<keyword evidence="1" id="KW-1133">Transmembrane helix</keyword>
<dbReference type="AlphaFoldDB" id="A0AA38S8P2"/>
<feature type="transmembrane region" description="Helical" evidence="1">
    <location>
        <begin position="574"/>
        <end position="592"/>
    </location>
</feature>
<feature type="transmembrane region" description="Helical" evidence="1">
    <location>
        <begin position="488"/>
        <end position="512"/>
    </location>
</feature>
<feature type="transmembrane region" description="Helical" evidence="1">
    <location>
        <begin position="449"/>
        <end position="468"/>
    </location>
</feature>
<dbReference type="SUPFAM" id="SSF53187">
    <property type="entry name" value="Zn-dependent exopeptidases"/>
    <property type="match status" value="1"/>
</dbReference>
<name>A0AA38S8P2_9PEZI</name>
<evidence type="ECO:0000313" key="2">
    <source>
        <dbReference type="EMBL" id="KAJ9165122.1"/>
    </source>
</evidence>
<dbReference type="GO" id="GO:0042765">
    <property type="term" value="C:GPI-anchor transamidase complex"/>
    <property type="evidence" value="ECO:0007669"/>
    <property type="project" value="InterPro"/>
</dbReference>
<keyword evidence="1" id="KW-0812">Transmembrane</keyword>
<dbReference type="EMBL" id="JANBVN010000006">
    <property type="protein sequence ID" value="KAJ9165122.1"/>
    <property type="molecule type" value="Genomic_DNA"/>
</dbReference>
<keyword evidence="1" id="KW-0472">Membrane</keyword>
<dbReference type="GO" id="GO:0016255">
    <property type="term" value="P:attachment of GPI anchor to protein"/>
    <property type="evidence" value="ECO:0007669"/>
    <property type="project" value="TreeGrafter"/>
</dbReference>
<keyword evidence="3" id="KW-1185">Reference proteome</keyword>
<feature type="transmembrane region" description="Helical" evidence="1">
    <location>
        <begin position="524"/>
        <end position="546"/>
    </location>
</feature>
<dbReference type="Proteomes" id="UP001174691">
    <property type="component" value="Unassembled WGS sequence"/>
</dbReference>
<reference evidence="2" key="1">
    <citation type="submission" date="2022-07" db="EMBL/GenBank/DDBJ databases">
        <title>Fungi with potential for degradation of polypropylene.</title>
        <authorList>
            <person name="Gostincar C."/>
        </authorList>
    </citation>
    <scope>NUCLEOTIDE SEQUENCE</scope>
    <source>
        <strain evidence="2">EXF-13287</strain>
    </source>
</reference>
<dbReference type="PANTHER" id="PTHR13304">
    <property type="entry name" value="GLYCOSYLPHOSPHATIDYLINOSITOL ANCHOR ATTACHMENT 1 PROTEIN"/>
    <property type="match status" value="1"/>
</dbReference>
<organism evidence="2 3">
    <name type="scientific">Coniochaeta hoffmannii</name>
    <dbReference type="NCBI Taxonomy" id="91930"/>
    <lineage>
        <taxon>Eukaryota</taxon>
        <taxon>Fungi</taxon>
        <taxon>Dikarya</taxon>
        <taxon>Ascomycota</taxon>
        <taxon>Pezizomycotina</taxon>
        <taxon>Sordariomycetes</taxon>
        <taxon>Sordariomycetidae</taxon>
        <taxon>Coniochaetales</taxon>
        <taxon>Coniochaetaceae</taxon>
        <taxon>Coniochaeta</taxon>
    </lineage>
</organism>
<accession>A0AA38S8P2</accession>
<evidence type="ECO:0000256" key="1">
    <source>
        <dbReference type="SAM" id="Phobius"/>
    </source>
</evidence>
<proteinExistence type="predicted"/>